<protein>
    <submittedName>
        <fullName evidence="1">Uncharacterized protein</fullName>
    </submittedName>
</protein>
<keyword evidence="2" id="KW-1185">Reference proteome</keyword>
<reference evidence="1" key="1">
    <citation type="submission" date="2023-04" db="EMBL/GenBank/DDBJ databases">
        <title>A chromosome-level genome assembly of the parasitoid wasp Eretmocerus hayati.</title>
        <authorList>
            <person name="Zhong Y."/>
            <person name="Liu S."/>
            <person name="Liu Y."/>
        </authorList>
    </citation>
    <scope>NUCLEOTIDE SEQUENCE</scope>
    <source>
        <strain evidence="1">ZJU_SS_LIU_2023</strain>
    </source>
</reference>
<dbReference type="EMBL" id="CM056741">
    <property type="protein sequence ID" value="KAJ8684453.1"/>
    <property type="molecule type" value="Genomic_DNA"/>
</dbReference>
<gene>
    <name evidence="1" type="ORF">QAD02_020245</name>
</gene>
<proteinExistence type="predicted"/>
<sequence>MYEDLHELLRSLMSRVVLPEILAQNDTGAKLVVIDLKKKSHLILAPSFELGFAADAALKKARAGKNSVSDLEILKFREGCRVFMIELCKKLCLECPLGYKLVRGLSCLSPRMMQRESLCKSRLEAALEVFVNKNRMRPVDADSIRKEFERILTRKSFQNLIKIFDRKTQTLDSFLADAFKKEDFSEKLEAFLLKAFIMFHGNASVERSFSVYKQYLVENLSEEGLVAQRSVHDAITTIGGMDNLVITRKIISAFKSASSNRNAAIARKNKEDTLKIEARKDALQELRMIKMKKEKVSLLHRQEM</sequence>
<evidence type="ECO:0000313" key="1">
    <source>
        <dbReference type="EMBL" id="KAJ8684453.1"/>
    </source>
</evidence>
<evidence type="ECO:0000313" key="2">
    <source>
        <dbReference type="Proteomes" id="UP001239111"/>
    </source>
</evidence>
<dbReference type="Proteomes" id="UP001239111">
    <property type="component" value="Chromosome 1"/>
</dbReference>
<comment type="caution">
    <text evidence="1">The sequence shown here is derived from an EMBL/GenBank/DDBJ whole genome shotgun (WGS) entry which is preliminary data.</text>
</comment>
<name>A0ACC2PMX5_9HYME</name>
<organism evidence="1 2">
    <name type="scientific">Eretmocerus hayati</name>
    <dbReference type="NCBI Taxonomy" id="131215"/>
    <lineage>
        <taxon>Eukaryota</taxon>
        <taxon>Metazoa</taxon>
        <taxon>Ecdysozoa</taxon>
        <taxon>Arthropoda</taxon>
        <taxon>Hexapoda</taxon>
        <taxon>Insecta</taxon>
        <taxon>Pterygota</taxon>
        <taxon>Neoptera</taxon>
        <taxon>Endopterygota</taxon>
        <taxon>Hymenoptera</taxon>
        <taxon>Apocrita</taxon>
        <taxon>Proctotrupomorpha</taxon>
        <taxon>Chalcidoidea</taxon>
        <taxon>Aphelinidae</taxon>
        <taxon>Aphelininae</taxon>
        <taxon>Eretmocerus</taxon>
    </lineage>
</organism>
<accession>A0ACC2PMX5</accession>